<protein>
    <submittedName>
        <fullName evidence="2">Uncharacterized protein</fullName>
    </submittedName>
</protein>
<comment type="caution">
    <text evidence="2">The sequence shown here is derived from an EMBL/GenBank/DDBJ whole genome shotgun (WGS) entry which is preliminary data.</text>
</comment>
<sequence>MKLYRKGHVVYLQKCALFFVQVLALVSISAGVAKWLLGGYSVAVSALLICGGIVTIVVVIGYLWNRNNSETSLSTTTIYHSEVYDPPPKYRLTWRKEFLKAIPEHLRTDLEKGSKGQVKDKREKNAKTVPSSGVVIGVQGVTSSHLDIHTINTSHFRYQPNSELDRASQLIASGSSRENFVYEMDVDKELPTYDEATSF</sequence>
<proteinExistence type="predicted"/>
<name>A0AAN8X8P0_HALRR</name>
<keyword evidence="1" id="KW-1133">Transmembrane helix</keyword>
<keyword evidence="3" id="KW-1185">Reference proteome</keyword>
<dbReference type="EMBL" id="JAXCGZ010011403">
    <property type="protein sequence ID" value="KAK7074954.1"/>
    <property type="molecule type" value="Genomic_DNA"/>
</dbReference>
<dbReference type="AlphaFoldDB" id="A0AAN8X8P0"/>
<evidence type="ECO:0000313" key="2">
    <source>
        <dbReference type="EMBL" id="KAK7074954.1"/>
    </source>
</evidence>
<evidence type="ECO:0000313" key="3">
    <source>
        <dbReference type="Proteomes" id="UP001381693"/>
    </source>
</evidence>
<accession>A0AAN8X8P0</accession>
<feature type="transmembrane region" description="Helical" evidence="1">
    <location>
        <begin position="40"/>
        <end position="64"/>
    </location>
</feature>
<organism evidence="2 3">
    <name type="scientific">Halocaridina rubra</name>
    <name type="common">Hawaiian red shrimp</name>
    <dbReference type="NCBI Taxonomy" id="373956"/>
    <lineage>
        <taxon>Eukaryota</taxon>
        <taxon>Metazoa</taxon>
        <taxon>Ecdysozoa</taxon>
        <taxon>Arthropoda</taxon>
        <taxon>Crustacea</taxon>
        <taxon>Multicrustacea</taxon>
        <taxon>Malacostraca</taxon>
        <taxon>Eumalacostraca</taxon>
        <taxon>Eucarida</taxon>
        <taxon>Decapoda</taxon>
        <taxon>Pleocyemata</taxon>
        <taxon>Caridea</taxon>
        <taxon>Atyoidea</taxon>
        <taxon>Atyidae</taxon>
        <taxon>Halocaridina</taxon>
    </lineage>
</organism>
<evidence type="ECO:0000256" key="1">
    <source>
        <dbReference type="SAM" id="Phobius"/>
    </source>
</evidence>
<gene>
    <name evidence="2" type="ORF">SK128_015334</name>
</gene>
<keyword evidence="1" id="KW-0472">Membrane</keyword>
<dbReference type="Proteomes" id="UP001381693">
    <property type="component" value="Unassembled WGS sequence"/>
</dbReference>
<reference evidence="2 3" key="1">
    <citation type="submission" date="2023-11" db="EMBL/GenBank/DDBJ databases">
        <title>Halocaridina rubra genome assembly.</title>
        <authorList>
            <person name="Smith C."/>
        </authorList>
    </citation>
    <scope>NUCLEOTIDE SEQUENCE [LARGE SCALE GENOMIC DNA]</scope>
    <source>
        <strain evidence="2">EP-1</strain>
        <tissue evidence="2">Whole</tissue>
    </source>
</reference>
<keyword evidence="1" id="KW-0812">Transmembrane</keyword>